<keyword evidence="1" id="KW-0732">Signal</keyword>
<dbReference type="EMBL" id="JBCDNA010000001">
    <property type="protein sequence ID" value="MEL4454510.1"/>
    <property type="molecule type" value="Genomic_DNA"/>
</dbReference>
<proteinExistence type="predicted"/>
<reference evidence="2 3" key="1">
    <citation type="submission" date="2024-04" db="EMBL/GenBank/DDBJ databases">
        <title>whole genome sequencing of Lutimonas vermicola strain IMCC1616.</title>
        <authorList>
            <person name="Bae S.S."/>
        </authorList>
    </citation>
    <scope>NUCLEOTIDE SEQUENCE [LARGE SCALE GENOMIC DNA]</scope>
    <source>
        <strain evidence="2 3">IMCC1616</strain>
    </source>
</reference>
<gene>
    <name evidence="2" type="ORF">AABB81_01285</name>
</gene>
<feature type="signal peptide" evidence="1">
    <location>
        <begin position="1"/>
        <end position="21"/>
    </location>
</feature>
<organism evidence="2 3">
    <name type="scientific">Lutimonas vermicola</name>
    <dbReference type="NCBI Taxonomy" id="414288"/>
    <lineage>
        <taxon>Bacteria</taxon>
        <taxon>Pseudomonadati</taxon>
        <taxon>Bacteroidota</taxon>
        <taxon>Flavobacteriia</taxon>
        <taxon>Flavobacteriales</taxon>
        <taxon>Flavobacteriaceae</taxon>
        <taxon>Lutimonas</taxon>
    </lineage>
</organism>
<sequence>MFQRSVFLILFLLLTNLSVNAQKAAKLFRSDSILVLNLEMPLKTVANDTKERNKHNAKISYTQADGTVVEHQLKVNVRGNSRTFKQICTFPPLRLTFNKADTKNTIFKNQKKLKLVTHCQNEKSYEEYIQKEYLVYKMYQKVSPYSFNVILAEITYIDSDNPKRANMHYGFFIEDIKDVAKRNEVSVFKDSLRNQEVANKEELDKLIMFQFMIGNHDWSISKMHNMKLVKGDQGRLPIPVPYDFDYSGLVDTPYALPPEGSNLENVKTRDFRGFCRSDGYKKTIDFYLSIQDDMLGIIENADFLTEKSRNSMTRYVSGFYKNLNDPKYVDKKINKACRVKHKHAYETD</sequence>
<evidence type="ECO:0000256" key="1">
    <source>
        <dbReference type="SAM" id="SignalP"/>
    </source>
</evidence>
<accession>A0ABU9L0J1</accession>
<evidence type="ECO:0000313" key="2">
    <source>
        <dbReference type="EMBL" id="MEL4454510.1"/>
    </source>
</evidence>
<dbReference type="RefSeq" id="WP_342158065.1">
    <property type="nucleotide sequence ID" value="NZ_JBCDNA010000001.1"/>
</dbReference>
<protein>
    <recommendedName>
        <fullName evidence="4">YARHG domain-containing protein</fullName>
    </recommendedName>
</protein>
<evidence type="ECO:0000313" key="3">
    <source>
        <dbReference type="Proteomes" id="UP001474120"/>
    </source>
</evidence>
<evidence type="ECO:0008006" key="4">
    <source>
        <dbReference type="Google" id="ProtNLM"/>
    </source>
</evidence>
<comment type="caution">
    <text evidence="2">The sequence shown here is derived from an EMBL/GenBank/DDBJ whole genome shotgun (WGS) entry which is preliminary data.</text>
</comment>
<keyword evidence="3" id="KW-1185">Reference proteome</keyword>
<feature type="chain" id="PRO_5046709889" description="YARHG domain-containing protein" evidence="1">
    <location>
        <begin position="22"/>
        <end position="348"/>
    </location>
</feature>
<dbReference type="Proteomes" id="UP001474120">
    <property type="component" value="Unassembled WGS sequence"/>
</dbReference>
<name>A0ABU9L0J1_9FLAO</name>